<dbReference type="Gene3D" id="2.130.10.130">
    <property type="entry name" value="Integrin alpha, N-terminal"/>
    <property type="match status" value="1"/>
</dbReference>
<gene>
    <name evidence="3" type="ORF">FEF09_09415</name>
</gene>
<dbReference type="OrthoDB" id="1391917at2"/>
<dbReference type="InterPro" id="IPR013517">
    <property type="entry name" value="FG-GAP"/>
</dbReference>
<dbReference type="EMBL" id="VOHS01000007">
    <property type="protein sequence ID" value="TWW00711.1"/>
    <property type="molecule type" value="Genomic_DNA"/>
</dbReference>
<dbReference type="PANTHER" id="PTHR44103">
    <property type="entry name" value="PROPROTEIN CONVERTASE P"/>
    <property type="match status" value="1"/>
</dbReference>
<dbReference type="GO" id="GO:0006412">
    <property type="term" value="P:translation"/>
    <property type="evidence" value="ECO:0007669"/>
    <property type="project" value="InterPro"/>
</dbReference>
<evidence type="ECO:0000259" key="2">
    <source>
        <dbReference type="Pfam" id="PF00542"/>
    </source>
</evidence>
<dbReference type="AlphaFoldDB" id="A0A5C6LTV5"/>
<dbReference type="Proteomes" id="UP000318815">
    <property type="component" value="Unassembled WGS sequence"/>
</dbReference>
<accession>A0A5C6LTV5</accession>
<dbReference type="Pfam" id="PF13517">
    <property type="entry name" value="FG-GAP_3"/>
    <property type="match status" value="2"/>
</dbReference>
<dbReference type="PANTHER" id="PTHR44103:SF1">
    <property type="entry name" value="PROPROTEIN CONVERTASE P"/>
    <property type="match status" value="1"/>
</dbReference>
<dbReference type="InterPro" id="IPR028994">
    <property type="entry name" value="Integrin_alpha_N"/>
</dbReference>
<dbReference type="SUPFAM" id="SSF54736">
    <property type="entry name" value="ClpS-like"/>
    <property type="match status" value="1"/>
</dbReference>
<dbReference type="InterPro" id="IPR013823">
    <property type="entry name" value="Ribosomal_bL12_C"/>
</dbReference>
<protein>
    <submittedName>
        <fullName evidence="3">VCBS repeat-containing protein</fullName>
    </submittedName>
</protein>
<dbReference type="Gene3D" id="3.30.1390.10">
    <property type="match status" value="1"/>
</dbReference>
<feature type="domain" description="Large ribosomal subunit protein bL12 C-terminal" evidence="2">
    <location>
        <begin position="128"/>
        <end position="192"/>
    </location>
</feature>
<organism evidence="3 4">
    <name type="scientific">Chitinophaga pinensis</name>
    <dbReference type="NCBI Taxonomy" id="79329"/>
    <lineage>
        <taxon>Bacteria</taxon>
        <taxon>Pseudomonadati</taxon>
        <taxon>Bacteroidota</taxon>
        <taxon>Chitinophagia</taxon>
        <taxon>Chitinophagales</taxon>
        <taxon>Chitinophagaceae</taxon>
        <taxon>Chitinophaga</taxon>
    </lineage>
</organism>
<proteinExistence type="predicted"/>
<keyword evidence="4" id="KW-1185">Reference proteome</keyword>
<name>A0A5C6LTV5_9BACT</name>
<comment type="caution">
    <text evidence="3">The sequence shown here is derived from an EMBL/GenBank/DDBJ whole genome shotgun (WGS) entry which is preliminary data.</text>
</comment>
<evidence type="ECO:0000256" key="1">
    <source>
        <dbReference type="ARBA" id="ARBA00022729"/>
    </source>
</evidence>
<keyword evidence="1" id="KW-0732">Signal</keyword>
<dbReference type="GO" id="GO:0003735">
    <property type="term" value="F:structural constituent of ribosome"/>
    <property type="evidence" value="ECO:0007669"/>
    <property type="project" value="InterPro"/>
</dbReference>
<evidence type="ECO:0000313" key="3">
    <source>
        <dbReference type="EMBL" id="TWW00711.1"/>
    </source>
</evidence>
<sequence>MKRLLPLILALSSCTLSQQDKGKLLSEKYCGSCHLPVAPAMLDKATWTQHVLPAMAPKLGIGVWQGNGYYVKPGKGVNISIEDWNAIVAYYEALAPRRLEAAKAPQPLAEDLKLFDIQEAGAEGSPSEVVLTETGPDKITLVKQIKAETELGLVDSKRLVDGVPNVVKSGITREAAQAIKARLEAIGAKVEIRNLKGIVMATTTMVNINPFTGELYSSSEHTGSLFRWDSLLHSQTAIKLQSAAVDLNWQSADTGLLTCIGNLRAVDVAQGMLWEIHPSRPEAEQVKTIGMGLPRPVQSIGADFNKDGRMDYLVCGFGHDYGGLYVLQQTAEDDYKKLPVWEVPGAIHSVVADFDKDGWPDIMTLFAYADEGIWLFLNDHKGGFKQQQLLRFPPVNGSTSFQVVDMNKDGLPDILYTSGDNGDYSMELKPFHGVYLYLNKGDFHFEKEWFYPVNGCTKAVAADFDGDGDLDIASIAFFADLKHHPGEKFILFKQEKPLEFTPHTMPELKKSGRWICMDVGDFDKDGDPDIVLGNYSKGFIIQDGFRPDWNVNTPLVLLRNNSK</sequence>
<dbReference type="SUPFAM" id="SSF69318">
    <property type="entry name" value="Integrin alpha N-terminal domain"/>
    <property type="match status" value="1"/>
</dbReference>
<dbReference type="InterPro" id="IPR014719">
    <property type="entry name" value="Ribosomal_bL12_C/ClpS-like"/>
</dbReference>
<evidence type="ECO:0000313" key="4">
    <source>
        <dbReference type="Proteomes" id="UP000318815"/>
    </source>
</evidence>
<dbReference type="RefSeq" id="WP_146304874.1">
    <property type="nucleotide sequence ID" value="NZ_VOHS01000007.1"/>
</dbReference>
<reference evidence="3 4" key="1">
    <citation type="submission" date="2019-08" db="EMBL/GenBank/DDBJ databases">
        <title>Whole genome sequencing of chitin degrading bacteria Chitinophaga pinensis YS16.</title>
        <authorList>
            <person name="Singh R.P."/>
            <person name="Manchanda G."/>
            <person name="Maurya I.K."/>
            <person name="Joshi N.K."/>
            <person name="Srivastava A.K."/>
        </authorList>
    </citation>
    <scope>NUCLEOTIDE SEQUENCE [LARGE SCALE GENOMIC DNA]</scope>
    <source>
        <strain evidence="3 4">YS-16</strain>
    </source>
</reference>
<dbReference type="Pfam" id="PF00542">
    <property type="entry name" value="Ribosomal_L12"/>
    <property type="match status" value="1"/>
</dbReference>